<protein>
    <submittedName>
        <fullName evidence="1">Uncharacterized protein</fullName>
    </submittedName>
</protein>
<reference evidence="1 2" key="1">
    <citation type="submission" date="2024-09" db="EMBL/GenBank/DDBJ databases">
        <authorList>
            <person name="Sun Q."/>
            <person name="Mori K."/>
        </authorList>
    </citation>
    <scope>NUCLEOTIDE SEQUENCE [LARGE SCALE GENOMIC DNA]</scope>
    <source>
        <strain evidence="1 2">CCM 7415</strain>
    </source>
</reference>
<comment type="caution">
    <text evidence="1">The sequence shown here is derived from an EMBL/GenBank/DDBJ whole genome shotgun (WGS) entry which is preliminary data.</text>
</comment>
<dbReference type="Proteomes" id="UP001589814">
    <property type="component" value="Unassembled WGS sequence"/>
</dbReference>
<organism evidence="1 2">
    <name type="scientific">Kushneria aurantia</name>
    <dbReference type="NCBI Taxonomy" id="504092"/>
    <lineage>
        <taxon>Bacteria</taxon>
        <taxon>Pseudomonadati</taxon>
        <taxon>Pseudomonadota</taxon>
        <taxon>Gammaproteobacteria</taxon>
        <taxon>Oceanospirillales</taxon>
        <taxon>Halomonadaceae</taxon>
        <taxon>Kushneria</taxon>
    </lineage>
</organism>
<accession>A0ABV6G623</accession>
<evidence type="ECO:0000313" key="1">
    <source>
        <dbReference type="EMBL" id="MFC0269105.1"/>
    </source>
</evidence>
<name>A0ABV6G623_9GAMM</name>
<dbReference type="EMBL" id="JBHLVX010000051">
    <property type="protein sequence ID" value="MFC0269105.1"/>
    <property type="molecule type" value="Genomic_DNA"/>
</dbReference>
<gene>
    <name evidence="1" type="ORF">ACFFHW_14110</name>
</gene>
<evidence type="ECO:0000313" key="2">
    <source>
        <dbReference type="Proteomes" id="UP001589814"/>
    </source>
</evidence>
<sequence length="155" mass="17756">MSGVNAIYEQSEYVTAAVFGDAKDTFNLGDNPGNTRRKDGAVVYLKKLFNQVQAGRMTPEQAVQEVKKHFGDEAAEVLGFIEDLETSLRTVPHFPEQLTFEDETWPDFLEEKTLKPLDGDRLPRRSSSSRPSHYRVEIVRESRREEKIVIVERVK</sequence>
<keyword evidence="2" id="KW-1185">Reference proteome</keyword>
<proteinExistence type="predicted"/>
<dbReference type="RefSeq" id="WP_019951002.1">
    <property type="nucleotide sequence ID" value="NZ_JBHLVX010000051.1"/>
</dbReference>